<dbReference type="SUPFAM" id="SSF161098">
    <property type="entry name" value="MetI-like"/>
    <property type="match status" value="1"/>
</dbReference>
<dbReference type="Gene3D" id="1.10.3720.10">
    <property type="entry name" value="MetI-like"/>
    <property type="match status" value="1"/>
</dbReference>
<dbReference type="CDD" id="cd06261">
    <property type="entry name" value="TM_PBP2"/>
    <property type="match status" value="1"/>
</dbReference>
<feature type="domain" description="ABC transmembrane type-1" evidence="8">
    <location>
        <begin position="69"/>
        <end position="257"/>
    </location>
</feature>
<dbReference type="Proteomes" id="UP000298246">
    <property type="component" value="Unassembled WGS sequence"/>
</dbReference>
<feature type="transmembrane region" description="Helical" evidence="7">
    <location>
        <begin position="178"/>
        <end position="200"/>
    </location>
</feature>
<gene>
    <name evidence="9" type="ORF">B5M42_21380</name>
</gene>
<keyword evidence="6 7" id="KW-0472">Membrane</keyword>
<keyword evidence="5 7" id="KW-1133">Transmembrane helix</keyword>
<dbReference type="AlphaFoldDB" id="A0A4Y8PU13"/>
<feature type="transmembrane region" description="Helical" evidence="7">
    <location>
        <begin position="236"/>
        <end position="257"/>
    </location>
</feature>
<dbReference type="GO" id="GO:0005886">
    <property type="term" value="C:plasma membrane"/>
    <property type="evidence" value="ECO:0007669"/>
    <property type="project" value="UniProtKB-SubCell"/>
</dbReference>
<feature type="transmembrane region" description="Helical" evidence="7">
    <location>
        <begin position="98"/>
        <end position="116"/>
    </location>
</feature>
<keyword evidence="2 7" id="KW-0813">Transport</keyword>
<evidence type="ECO:0000256" key="2">
    <source>
        <dbReference type="ARBA" id="ARBA00022448"/>
    </source>
</evidence>
<dbReference type="EMBL" id="MYFO01000039">
    <property type="protein sequence ID" value="TFE84068.1"/>
    <property type="molecule type" value="Genomic_DNA"/>
</dbReference>
<keyword evidence="3" id="KW-1003">Cell membrane</keyword>
<dbReference type="RefSeq" id="WP_134756569.1">
    <property type="nucleotide sequence ID" value="NZ_MYFO02000015.1"/>
</dbReference>
<keyword evidence="4 7" id="KW-0812">Transmembrane</keyword>
<evidence type="ECO:0000256" key="7">
    <source>
        <dbReference type="RuleBase" id="RU363032"/>
    </source>
</evidence>
<name>A0A4Y8PU13_9BACL</name>
<evidence type="ECO:0000313" key="10">
    <source>
        <dbReference type="Proteomes" id="UP000298246"/>
    </source>
</evidence>
<comment type="similarity">
    <text evidence="7">Belongs to the binding-protein-dependent transport system permease family.</text>
</comment>
<dbReference type="PANTHER" id="PTHR43744">
    <property type="entry name" value="ABC TRANSPORTER PERMEASE PROTEIN MG189-RELATED-RELATED"/>
    <property type="match status" value="1"/>
</dbReference>
<reference evidence="9 10" key="1">
    <citation type="submission" date="2017-03" db="EMBL/GenBank/DDBJ databases">
        <title>Isolation of Levoglucosan Utilizing Bacteria.</title>
        <authorList>
            <person name="Arya A.S."/>
        </authorList>
    </citation>
    <scope>NUCLEOTIDE SEQUENCE [LARGE SCALE GENOMIC DNA]</scope>
    <source>
        <strain evidence="9 10">MEC069</strain>
    </source>
</reference>
<evidence type="ECO:0000256" key="1">
    <source>
        <dbReference type="ARBA" id="ARBA00004651"/>
    </source>
</evidence>
<dbReference type="PANTHER" id="PTHR43744:SF12">
    <property type="entry name" value="ABC TRANSPORTER PERMEASE PROTEIN MG189-RELATED"/>
    <property type="match status" value="1"/>
</dbReference>
<keyword evidence="10" id="KW-1185">Reference proteome</keyword>
<feature type="transmembrane region" description="Helical" evidence="7">
    <location>
        <begin position="12"/>
        <end position="30"/>
    </location>
</feature>
<sequence length="272" mass="30471">MKVNRTLQIASYIVILVLIALYVIPLFLVLNTSVKTVEEFNLSPNALATSIHLGNFVKAWQLGNFEKYFLNSLLYTSVATVLTVLLSLFAAFPLARGYVKWSSAIYLFFLLSIFLPNPMVPQFKMIQWMHLYNNPIGYMILKTTGTGIVFMMFVGYIKSISRDLDEAAGMDGCGYGRFLFSIVFPLMKPVVATGITLTAIQTWNDIIGPTIYLSNEKYAPVTKGLFSFYGQYTNQWPLLACGIMIIVLPLIILYLFVQRYLVDGALAGAVKS</sequence>
<evidence type="ECO:0000256" key="3">
    <source>
        <dbReference type="ARBA" id="ARBA00022475"/>
    </source>
</evidence>
<proteinExistence type="inferred from homology"/>
<dbReference type="OrthoDB" id="187395at2"/>
<comment type="subcellular location">
    <subcellularLocation>
        <location evidence="1 7">Cell membrane</location>
        <topology evidence="1 7">Multi-pass membrane protein</topology>
    </subcellularLocation>
</comment>
<accession>A0A4Y8PU13</accession>
<protein>
    <submittedName>
        <fullName evidence="9">Sugar ABC transporter permease</fullName>
    </submittedName>
</protein>
<evidence type="ECO:0000259" key="8">
    <source>
        <dbReference type="PROSITE" id="PS50928"/>
    </source>
</evidence>
<organism evidence="9 10">
    <name type="scientific">Paenibacillus athensensis</name>
    <dbReference type="NCBI Taxonomy" id="1967502"/>
    <lineage>
        <taxon>Bacteria</taxon>
        <taxon>Bacillati</taxon>
        <taxon>Bacillota</taxon>
        <taxon>Bacilli</taxon>
        <taxon>Bacillales</taxon>
        <taxon>Paenibacillaceae</taxon>
        <taxon>Paenibacillus</taxon>
    </lineage>
</organism>
<comment type="caution">
    <text evidence="9">The sequence shown here is derived from an EMBL/GenBank/DDBJ whole genome shotgun (WGS) entry which is preliminary data.</text>
</comment>
<dbReference type="InterPro" id="IPR000515">
    <property type="entry name" value="MetI-like"/>
</dbReference>
<feature type="transmembrane region" description="Helical" evidence="7">
    <location>
        <begin position="68"/>
        <end position="91"/>
    </location>
</feature>
<evidence type="ECO:0000256" key="5">
    <source>
        <dbReference type="ARBA" id="ARBA00022989"/>
    </source>
</evidence>
<evidence type="ECO:0000313" key="9">
    <source>
        <dbReference type="EMBL" id="TFE84068.1"/>
    </source>
</evidence>
<dbReference type="InterPro" id="IPR035906">
    <property type="entry name" value="MetI-like_sf"/>
</dbReference>
<evidence type="ECO:0000256" key="6">
    <source>
        <dbReference type="ARBA" id="ARBA00023136"/>
    </source>
</evidence>
<dbReference type="Pfam" id="PF00528">
    <property type="entry name" value="BPD_transp_1"/>
    <property type="match status" value="1"/>
</dbReference>
<feature type="transmembrane region" description="Helical" evidence="7">
    <location>
        <begin position="136"/>
        <end position="157"/>
    </location>
</feature>
<evidence type="ECO:0000256" key="4">
    <source>
        <dbReference type="ARBA" id="ARBA00022692"/>
    </source>
</evidence>
<dbReference type="GO" id="GO:0055085">
    <property type="term" value="P:transmembrane transport"/>
    <property type="evidence" value="ECO:0007669"/>
    <property type="project" value="InterPro"/>
</dbReference>
<dbReference type="PROSITE" id="PS50928">
    <property type="entry name" value="ABC_TM1"/>
    <property type="match status" value="1"/>
</dbReference>